<dbReference type="OrthoDB" id="9795903at2"/>
<evidence type="ECO:0000313" key="2">
    <source>
        <dbReference type="EMBL" id="RCK54301.1"/>
    </source>
</evidence>
<dbReference type="EMBL" id="JPWH01000001">
    <property type="protein sequence ID" value="RCK54301.1"/>
    <property type="molecule type" value="Genomic_DNA"/>
</dbReference>
<feature type="domain" description="RES" evidence="1">
    <location>
        <begin position="79"/>
        <end position="214"/>
    </location>
</feature>
<dbReference type="Proteomes" id="UP000252517">
    <property type="component" value="Unassembled WGS sequence"/>
</dbReference>
<dbReference type="InterPro" id="IPR014914">
    <property type="entry name" value="RES_dom"/>
</dbReference>
<sequence>MKIRDFVAESTIRLIPTAYINEPALSPLADDYADLDLLAEIEGLTSARLQPPLPIPGGLDPAELQSPANGYGWSYVNAAFCYTRATGNRFNGPHRGAWYAAFGDNASQTAKAEVAWHLTRELENTGIFDNTTAYRELIAGFKAPFHDLTPHSTATAIPLPLDPAPERAYPAGQALAGDILASGGNGLLYPSVRHKGGHCLVALRPSIVQNIRQGDQWVFTWSGHPDPDIKPA</sequence>
<proteinExistence type="predicted"/>
<comment type="caution">
    <text evidence="2">The sequence shown here is derived from an EMBL/GenBank/DDBJ whole genome shotgun (WGS) entry which is preliminary data.</text>
</comment>
<evidence type="ECO:0000259" key="1">
    <source>
        <dbReference type="SMART" id="SM00953"/>
    </source>
</evidence>
<accession>A0A367XNA4</accession>
<dbReference type="AlphaFoldDB" id="A0A367XNA4"/>
<name>A0A367XNA4_9PROT</name>
<dbReference type="Pfam" id="PF08808">
    <property type="entry name" value="RES"/>
    <property type="match status" value="1"/>
</dbReference>
<gene>
    <name evidence="2" type="ORF">TH25_03110</name>
</gene>
<protein>
    <recommendedName>
        <fullName evidence="1">RES domain-containing protein</fullName>
    </recommendedName>
</protein>
<reference evidence="2 3" key="1">
    <citation type="submission" date="2014-07" db="EMBL/GenBank/DDBJ databases">
        <title>Draft genome sequence of Thalassospira profundimaris S25-3-2.</title>
        <authorList>
            <person name="Lai Q."/>
            <person name="Shao Z."/>
        </authorList>
    </citation>
    <scope>NUCLEOTIDE SEQUENCE [LARGE SCALE GENOMIC DNA]</scope>
    <source>
        <strain evidence="2 3">S25-3-2</strain>
    </source>
</reference>
<organism evidence="2 3">
    <name type="scientific">Thalassospira profundimaris</name>
    <dbReference type="NCBI Taxonomy" id="502049"/>
    <lineage>
        <taxon>Bacteria</taxon>
        <taxon>Pseudomonadati</taxon>
        <taxon>Pseudomonadota</taxon>
        <taxon>Alphaproteobacteria</taxon>
        <taxon>Rhodospirillales</taxon>
        <taxon>Thalassospiraceae</taxon>
        <taxon>Thalassospira</taxon>
    </lineage>
</organism>
<dbReference type="SMART" id="SM00953">
    <property type="entry name" value="RES"/>
    <property type="match status" value="1"/>
</dbReference>
<evidence type="ECO:0000313" key="3">
    <source>
        <dbReference type="Proteomes" id="UP000252517"/>
    </source>
</evidence>